<sequence length="75" mass="8111">MDFKTAFSPASCGIDGFGFNYARYAGDFRLIDENTQPLVIVTEENRETVMPLLEAAAYGGMAAMRLVAPLTGCVD</sequence>
<dbReference type="Proteomes" id="UP000515909">
    <property type="component" value="Chromosome"/>
</dbReference>
<dbReference type="KEGG" id="cfem:HCR03_17590"/>
<name>A0A7G8T9Z3_9FIRM</name>
<protein>
    <submittedName>
        <fullName evidence="1">Uncharacterized protein</fullName>
    </submittedName>
</protein>
<evidence type="ECO:0000313" key="1">
    <source>
        <dbReference type="EMBL" id="QNK40434.1"/>
    </source>
</evidence>
<accession>A0A7G8T9Z3</accession>
<evidence type="ECO:0000313" key="2">
    <source>
        <dbReference type="Proteomes" id="UP000515909"/>
    </source>
</evidence>
<proteinExistence type="predicted"/>
<gene>
    <name evidence="1" type="ORF">HCR03_17590</name>
</gene>
<dbReference type="EMBL" id="CP060286">
    <property type="protein sequence ID" value="QNK40434.1"/>
    <property type="molecule type" value="Genomic_DNA"/>
</dbReference>
<dbReference type="AlphaFoldDB" id="A0A7G8T9Z3"/>
<dbReference type="RefSeq" id="WP_187035656.1">
    <property type="nucleotide sequence ID" value="NZ_CP060286.1"/>
</dbReference>
<organism evidence="1 2">
    <name type="scientific">Caproicibacter fermentans</name>
    <dbReference type="NCBI Taxonomy" id="2576756"/>
    <lineage>
        <taxon>Bacteria</taxon>
        <taxon>Bacillati</taxon>
        <taxon>Bacillota</taxon>
        <taxon>Clostridia</taxon>
        <taxon>Eubacteriales</taxon>
        <taxon>Acutalibacteraceae</taxon>
        <taxon>Caproicibacter</taxon>
    </lineage>
</organism>
<reference evidence="1 2" key="1">
    <citation type="submission" date="2020-08" db="EMBL/GenBank/DDBJ databases">
        <title>The isolate Caproiciproducens sp. 7D4C2 produces n-caproate at mildly acidic conditions from hexoses: genome and rBOX comparison with related strains and chain-elongating bacteria.</title>
        <authorList>
            <person name="Esquivel-Elizondo S."/>
            <person name="Bagci C."/>
            <person name="Temovska M."/>
            <person name="Jeon B.S."/>
            <person name="Bessarab I."/>
            <person name="Williams R.B.H."/>
            <person name="Huson D.H."/>
            <person name="Angenent L.T."/>
        </authorList>
    </citation>
    <scope>NUCLEOTIDE SEQUENCE [LARGE SCALE GENOMIC DNA]</scope>
    <source>
        <strain evidence="1 2">7D4C2</strain>
    </source>
</reference>